<dbReference type="SUPFAM" id="SSF55874">
    <property type="entry name" value="ATPase domain of HSP90 chaperone/DNA topoisomerase II/histidine kinase"/>
    <property type="match status" value="1"/>
</dbReference>
<dbReference type="EC" id="2.7.13.3" evidence="3"/>
<dbReference type="InterPro" id="IPR001610">
    <property type="entry name" value="PAC"/>
</dbReference>
<dbReference type="GO" id="GO:0000155">
    <property type="term" value="F:phosphorelay sensor kinase activity"/>
    <property type="evidence" value="ECO:0007669"/>
    <property type="project" value="InterPro"/>
</dbReference>
<dbReference type="NCBIfam" id="TIGR00229">
    <property type="entry name" value="sensory_box"/>
    <property type="match status" value="2"/>
</dbReference>
<evidence type="ECO:0000256" key="1">
    <source>
        <dbReference type="ARBA" id="ARBA00000085"/>
    </source>
</evidence>
<dbReference type="OrthoDB" id="9810730at2"/>
<dbReference type="SMART" id="SM00387">
    <property type="entry name" value="HATPase_c"/>
    <property type="match status" value="1"/>
</dbReference>
<accession>A0A5M8FKR6</accession>
<dbReference type="PRINTS" id="PR00344">
    <property type="entry name" value="BCTRLSENSOR"/>
</dbReference>
<comment type="caution">
    <text evidence="22">The sequence shown here is derived from an EMBL/GenBank/DDBJ whole genome shotgun (WGS) entry which is preliminary data.</text>
</comment>
<dbReference type="PROSITE" id="PS50110">
    <property type="entry name" value="RESPONSE_REGULATORY"/>
    <property type="match status" value="1"/>
</dbReference>
<feature type="coiled-coil region" evidence="16">
    <location>
        <begin position="233"/>
        <end position="260"/>
    </location>
</feature>
<dbReference type="InterPro" id="IPR005467">
    <property type="entry name" value="His_kinase_dom"/>
</dbReference>
<feature type="domain" description="PAC" evidence="20">
    <location>
        <begin position="340"/>
        <end position="392"/>
    </location>
</feature>
<keyword evidence="4" id="KW-1003">Cell membrane</keyword>
<dbReference type="CDD" id="cd00082">
    <property type="entry name" value="HisKA"/>
    <property type="match status" value="1"/>
</dbReference>
<dbReference type="AlphaFoldDB" id="A0A5M8FKR6"/>
<evidence type="ECO:0000259" key="21">
    <source>
        <dbReference type="PROSITE" id="PS50894"/>
    </source>
</evidence>
<dbReference type="InterPro" id="IPR036641">
    <property type="entry name" value="HPT_dom_sf"/>
</dbReference>
<dbReference type="PROSITE" id="PS50894">
    <property type="entry name" value="HPT"/>
    <property type="match status" value="1"/>
</dbReference>
<dbReference type="SMART" id="SM00448">
    <property type="entry name" value="REC"/>
    <property type="match status" value="1"/>
</dbReference>
<reference evidence="22 23" key="1">
    <citation type="submission" date="2019-09" db="EMBL/GenBank/DDBJ databases">
        <title>Whole-genome sequence of the purple sulfur bacterium Thiohalocapsa marina DSM 19078.</title>
        <authorList>
            <person name="Kyndt J.A."/>
            <person name="Meyer T.E."/>
        </authorList>
    </citation>
    <scope>NUCLEOTIDE SEQUENCE [LARGE SCALE GENOMIC DNA]</scope>
    <source>
        <strain evidence="22 23">DSM 19078</strain>
    </source>
</reference>
<dbReference type="Gene3D" id="3.30.450.20">
    <property type="entry name" value="PAS domain"/>
    <property type="match status" value="3"/>
</dbReference>
<dbReference type="Pfam" id="PF08448">
    <property type="entry name" value="PAS_4"/>
    <property type="match status" value="1"/>
</dbReference>
<sequence>MVIDGDGQVILVNRAWLDSSALLGGGGSAAADWLGQSLPEQVRATDHPALGGSAFATDIQAVQAGAQTHAERETSVALAWETRWLKLFATRLQGALPGVLVQRDDTTALKKAQQALLEQSTYLNSILDSARTLGIMALDGEHRIAFFNPAAEAIFGLTEQQAIGRPLEALEASMGLDGDCIRAGLRTAQVSGEEVFESSGFAGQPDRLFESRIAPVRAADQRALGFLLTTRDVTDERSYRQRMEQLNEELEERVRQRTQELEYSRASLESAQQIAAIGSWEWDLSTDQLRWSAEMYRIFGLEPSAGEPPLETLLELAHPDDRARFESAVRALHDAVSLQYDIEFRIIRRDGEEHVLRAIGRRLDSANGRGARLLGTLQDITERYRLMDELVKAKEAAEYASQAKSRFLANMSHEIRTPMNAIIGMTELVLESKLDTQQHKLLRSACSSAHALMAILNDVLDVSKLESGKMSLETLLFSLPELLQEIVQATETIARRQALALRLEISEGVPACVLGDPTRLRQVLVNLLSNAVKFTPQGKVRLLVAPAAEADSLQFSVIDTGIGISAANLDKIFERFSQADQSTTRRYGGTGLGTAIAKGIVEQMHGRIWVESEEGLGSRFHFVVPLPAAPGVSDCGSKTETSPNDEPWTLPLRILLVEDIDINQELVELRLSQRGHQVRIADNGQRALDLHAAEDFDLILMDVHMPQMSGDEAVRIIRQREQQSGRHIPIIMLTASVLPSDQQQCFDAGADDFVAKPIDFGELYRKMARHFPTQQRPLVIAAAGAGAEPAQPAAPGDLPPLVAVDVEAGRQRWGDRRSWLKALRRFGQDDAQVPRQVMHWLAQGELDSAREALHALKGVAGNLGVKRVAASAQQIEQLLKQHRQPDPAQLAELQAAMDELILDLERLGPAVEDAQAYSSDGPFRDAAKASLLLDALISALASSELDDAAIEGLRDALTPTTFGELEALLDGFELERAEQLARTLKAAADP</sequence>
<evidence type="ECO:0000256" key="11">
    <source>
        <dbReference type="ARBA" id="ARBA00022989"/>
    </source>
</evidence>
<evidence type="ECO:0000256" key="6">
    <source>
        <dbReference type="ARBA" id="ARBA00022679"/>
    </source>
</evidence>
<dbReference type="GO" id="GO:0005886">
    <property type="term" value="C:plasma membrane"/>
    <property type="evidence" value="ECO:0007669"/>
    <property type="project" value="UniProtKB-SubCell"/>
</dbReference>
<dbReference type="PROSITE" id="PS50112">
    <property type="entry name" value="PAS"/>
    <property type="match status" value="1"/>
</dbReference>
<evidence type="ECO:0000259" key="20">
    <source>
        <dbReference type="PROSITE" id="PS50113"/>
    </source>
</evidence>
<dbReference type="InterPro" id="IPR036097">
    <property type="entry name" value="HisK_dim/P_sf"/>
</dbReference>
<evidence type="ECO:0000259" key="18">
    <source>
        <dbReference type="PROSITE" id="PS50110"/>
    </source>
</evidence>
<feature type="domain" description="PAS" evidence="19">
    <location>
        <begin position="119"/>
        <end position="165"/>
    </location>
</feature>
<evidence type="ECO:0000256" key="3">
    <source>
        <dbReference type="ARBA" id="ARBA00012438"/>
    </source>
</evidence>
<dbReference type="Gene3D" id="2.10.70.100">
    <property type="match status" value="1"/>
</dbReference>
<organism evidence="22 23">
    <name type="scientific">Thiohalocapsa marina</name>
    <dbReference type="NCBI Taxonomy" id="424902"/>
    <lineage>
        <taxon>Bacteria</taxon>
        <taxon>Pseudomonadati</taxon>
        <taxon>Pseudomonadota</taxon>
        <taxon>Gammaproteobacteria</taxon>
        <taxon>Chromatiales</taxon>
        <taxon>Chromatiaceae</taxon>
        <taxon>Thiohalocapsa</taxon>
    </lineage>
</organism>
<dbReference type="Gene3D" id="3.40.50.2300">
    <property type="match status" value="1"/>
</dbReference>
<dbReference type="InterPro" id="IPR035965">
    <property type="entry name" value="PAS-like_dom_sf"/>
</dbReference>
<dbReference type="CDD" id="cd00130">
    <property type="entry name" value="PAS"/>
    <property type="match status" value="2"/>
</dbReference>
<evidence type="ECO:0000259" key="19">
    <source>
        <dbReference type="PROSITE" id="PS50112"/>
    </source>
</evidence>
<dbReference type="InterPro" id="IPR036890">
    <property type="entry name" value="HATPase_C_sf"/>
</dbReference>
<comment type="catalytic activity">
    <reaction evidence="1">
        <text>ATP + protein L-histidine = ADP + protein N-phospho-L-histidine.</text>
        <dbReference type="EC" id="2.7.13.3"/>
    </reaction>
</comment>
<evidence type="ECO:0000256" key="9">
    <source>
        <dbReference type="ARBA" id="ARBA00022777"/>
    </source>
</evidence>
<dbReference type="SMART" id="SM00086">
    <property type="entry name" value="PAC"/>
    <property type="match status" value="1"/>
</dbReference>
<dbReference type="RefSeq" id="WP_150094138.1">
    <property type="nucleotide sequence ID" value="NZ_VWXX01000028.1"/>
</dbReference>
<dbReference type="Gene3D" id="1.20.120.160">
    <property type="entry name" value="HPT domain"/>
    <property type="match status" value="1"/>
</dbReference>
<protein>
    <recommendedName>
        <fullName evidence="3">histidine kinase</fullName>
        <ecNumber evidence="3">2.7.13.3</ecNumber>
    </recommendedName>
</protein>
<feature type="domain" description="Response regulatory" evidence="18">
    <location>
        <begin position="653"/>
        <end position="771"/>
    </location>
</feature>
<dbReference type="Pfam" id="PF00072">
    <property type="entry name" value="Response_reg"/>
    <property type="match status" value="1"/>
</dbReference>
<dbReference type="PROSITE" id="PS50113">
    <property type="entry name" value="PAC"/>
    <property type="match status" value="1"/>
</dbReference>
<evidence type="ECO:0000256" key="15">
    <source>
        <dbReference type="PROSITE-ProRule" id="PRU00169"/>
    </source>
</evidence>
<feature type="modified residue" description="Phosphohistidine" evidence="14">
    <location>
        <position position="854"/>
    </location>
</feature>
<dbReference type="Pfam" id="PF00512">
    <property type="entry name" value="HisKA"/>
    <property type="match status" value="1"/>
</dbReference>
<dbReference type="SUPFAM" id="SSF55785">
    <property type="entry name" value="PYP-like sensor domain (PAS domain)"/>
    <property type="match status" value="2"/>
</dbReference>
<proteinExistence type="predicted"/>
<keyword evidence="6" id="KW-0808">Transferase</keyword>
<dbReference type="InterPro" id="IPR003594">
    <property type="entry name" value="HATPase_dom"/>
</dbReference>
<dbReference type="Proteomes" id="UP000322981">
    <property type="component" value="Unassembled WGS sequence"/>
</dbReference>
<evidence type="ECO:0000256" key="14">
    <source>
        <dbReference type="PROSITE-ProRule" id="PRU00110"/>
    </source>
</evidence>
<keyword evidence="5 15" id="KW-0597">Phosphoprotein</keyword>
<dbReference type="EMBL" id="VWXX01000028">
    <property type="protein sequence ID" value="KAA6183771.1"/>
    <property type="molecule type" value="Genomic_DNA"/>
</dbReference>
<keyword evidence="7" id="KW-0812">Transmembrane</keyword>
<evidence type="ECO:0000256" key="10">
    <source>
        <dbReference type="ARBA" id="ARBA00022840"/>
    </source>
</evidence>
<dbReference type="CDD" id="cd17546">
    <property type="entry name" value="REC_hyHK_CKI1_RcsC-like"/>
    <property type="match status" value="1"/>
</dbReference>
<keyword evidence="8" id="KW-0547">Nucleotide-binding</keyword>
<feature type="domain" description="Histidine kinase" evidence="17">
    <location>
        <begin position="410"/>
        <end position="628"/>
    </location>
</feature>
<evidence type="ECO:0000256" key="13">
    <source>
        <dbReference type="ARBA" id="ARBA00023136"/>
    </source>
</evidence>
<dbReference type="InterPro" id="IPR011006">
    <property type="entry name" value="CheY-like_superfamily"/>
</dbReference>
<dbReference type="SMART" id="SM00388">
    <property type="entry name" value="HisKA"/>
    <property type="match status" value="1"/>
</dbReference>
<keyword evidence="9" id="KW-0418">Kinase</keyword>
<dbReference type="GO" id="GO:0005524">
    <property type="term" value="F:ATP binding"/>
    <property type="evidence" value="ECO:0007669"/>
    <property type="project" value="UniProtKB-KW"/>
</dbReference>
<dbReference type="InterPro" id="IPR001789">
    <property type="entry name" value="Sig_transdc_resp-reg_receiver"/>
</dbReference>
<dbReference type="InterPro" id="IPR013655">
    <property type="entry name" value="PAS_fold_3"/>
</dbReference>
<dbReference type="InterPro" id="IPR004358">
    <property type="entry name" value="Sig_transdc_His_kin-like_C"/>
</dbReference>
<keyword evidence="23" id="KW-1185">Reference proteome</keyword>
<dbReference type="CDD" id="cd16922">
    <property type="entry name" value="HATPase_EvgS-ArcB-TorS-like"/>
    <property type="match status" value="1"/>
</dbReference>
<dbReference type="SMART" id="SM00091">
    <property type="entry name" value="PAS"/>
    <property type="match status" value="2"/>
</dbReference>
<dbReference type="Gene3D" id="1.10.287.130">
    <property type="match status" value="1"/>
</dbReference>
<dbReference type="InterPro" id="IPR013656">
    <property type="entry name" value="PAS_4"/>
</dbReference>
<evidence type="ECO:0000256" key="12">
    <source>
        <dbReference type="ARBA" id="ARBA00023012"/>
    </source>
</evidence>
<dbReference type="InterPro" id="IPR008207">
    <property type="entry name" value="Sig_transdc_His_kin_Hpt_dom"/>
</dbReference>
<evidence type="ECO:0000256" key="7">
    <source>
        <dbReference type="ARBA" id="ARBA00022692"/>
    </source>
</evidence>
<evidence type="ECO:0000259" key="17">
    <source>
        <dbReference type="PROSITE" id="PS50109"/>
    </source>
</evidence>
<name>A0A5M8FKR6_9GAMM</name>
<dbReference type="PANTHER" id="PTHR45339">
    <property type="entry name" value="HYBRID SIGNAL TRANSDUCTION HISTIDINE KINASE J"/>
    <property type="match status" value="1"/>
</dbReference>
<dbReference type="SUPFAM" id="SSF47384">
    <property type="entry name" value="Homodimeric domain of signal transducing histidine kinase"/>
    <property type="match status" value="1"/>
</dbReference>
<dbReference type="Pfam" id="PF08447">
    <property type="entry name" value="PAS_3"/>
    <property type="match status" value="1"/>
</dbReference>
<dbReference type="InterPro" id="IPR000014">
    <property type="entry name" value="PAS"/>
</dbReference>
<keyword evidence="11" id="KW-1133">Transmembrane helix</keyword>
<dbReference type="PANTHER" id="PTHR45339:SF1">
    <property type="entry name" value="HYBRID SIGNAL TRANSDUCTION HISTIDINE KINASE J"/>
    <property type="match status" value="1"/>
</dbReference>
<keyword evidence="16" id="KW-0175">Coiled coil</keyword>
<dbReference type="Pfam" id="PF02518">
    <property type="entry name" value="HATPase_c"/>
    <property type="match status" value="1"/>
</dbReference>
<dbReference type="SUPFAM" id="SSF52172">
    <property type="entry name" value="CheY-like"/>
    <property type="match status" value="1"/>
</dbReference>
<dbReference type="Gene3D" id="3.30.565.10">
    <property type="entry name" value="Histidine kinase-like ATPase, C-terminal domain"/>
    <property type="match status" value="1"/>
</dbReference>
<gene>
    <name evidence="22" type="ORF">F2Q65_14545</name>
</gene>
<dbReference type="SUPFAM" id="SSF47226">
    <property type="entry name" value="Histidine-containing phosphotransfer domain, HPT domain"/>
    <property type="match status" value="1"/>
</dbReference>
<feature type="modified residue" description="4-aspartylphosphate" evidence="15">
    <location>
        <position position="702"/>
    </location>
</feature>
<evidence type="ECO:0000256" key="4">
    <source>
        <dbReference type="ARBA" id="ARBA00022475"/>
    </source>
</evidence>
<dbReference type="PROSITE" id="PS50109">
    <property type="entry name" value="HIS_KIN"/>
    <property type="match status" value="1"/>
</dbReference>
<keyword evidence="13" id="KW-0472">Membrane</keyword>
<evidence type="ECO:0000256" key="5">
    <source>
        <dbReference type="ARBA" id="ARBA00022553"/>
    </source>
</evidence>
<keyword evidence="12" id="KW-0902">Two-component regulatory system</keyword>
<keyword evidence="10" id="KW-0067">ATP-binding</keyword>
<evidence type="ECO:0000256" key="16">
    <source>
        <dbReference type="SAM" id="Coils"/>
    </source>
</evidence>
<dbReference type="InterPro" id="IPR003661">
    <property type="entry name" value="HisK_dim/P_dom"/>
</dbReference>
<dbReference type="Pfam" id="PF01627">
    <property type="entry name" value="Hpt"/>
    <property type="match status" value="1"/>
</dbReference>
<comment type="subcellular location">
    <subcellularLocation>
        <location evidence="2">Cell membrane</location>
        <topology evidence="2">Multi-pass membrane protein</topology>
    </subcellularLocation>
</comment>
<evidence type="ECO:0000313" key="22">
    <source>
        <dbReference type="EMBL" id="KAA6183771.1"/>
    </source>
</evidence>
<dbReference type="FunFam" id="3.30.565.10:FF:000078">
    <property type="entry name" value="Two-component sensor histidine kinase"/>
    <property type="match status" value="1"/>
</dbReference>
<dbReference type="InterPro" id="IPR000700">
    <property type="entry name" value="PAS-assoc_C"/>
</dbReference>
<dbReference type="FunFam" id="1.10.287.130:FF:000002">
    <property type="entry name" value="Two-component osmosensing histidine kinase"/>
    <property type="match status" value="1"/>
</dbReference>
<evidence type="ECO:0000313" key="23">
    <source>
        <dbReference type="Proteomes" id="UP000322981"/>
    </source>
</evidence>
<feature type="domain" description="HPt" evidence="21">
    <location>
        <begin position="815"/>
        <end position="914"/>
    </location>
</feature>
<evidence type="ECO:0000256" key="2">
    <source>
        <dbReference type="ARBA" id="ARBA00004651"/>
    </source>
</evidence>
<evidence type="ECO:0000256" key="8">
    <source>
        <dbReference type="ARBA" id="ARBA00022741"/>
    </source>
</evidence>